<name>A0A8J6KAL3_ELECQ</name>
<proteinExistence type="predicted"/>
<gene>
    <name evidence="2" type="ORF">GDO78_006998</name>
</gene>
<evidence type="ECO:0000256" key="1">
    <source>
        <dbReference type="SAM" id="SignalP"/>
    </source>
</evidence>
<sequence>MYRGMWFCVSCLIHAFLSNHAKNNTCAKHKCIPQKILFAEDLCPRPSQDTPMDLRCRRTMVIKKMPRWWSRKRAFIRGLH</sequence>
<dbReference type="Proteomes" id="UP000770717">
    <property type="component" value="Unassembled WGS sequence"/>
</dbReference>
<accession>A0A8J6KAL3</accession>
<feature type="signal peptide" evidence="1">
    <location>
        <begin position="1"/>
        <end position="21"/>
    </location>
</feature>
<organism evidence="2 3">
    <name type="scientific">Eleutherodactylus coqui</name>
    <name type="common">Puerto Rican coqui</name>
    <dbReference type="NCBI Taxonomy" id="57060"/>
    <lineage>
        <taxon>Eukaryota</taxon>
        <taxon>Metazoa</taxon>
        <taxon>Chordata</taxon>
        <taxon>Craniata</taxon>
        <taxon>Vertebrata</taxon>
        <taxon>Euteleostomi</taxon>
        <taxon>Amphibia</taxon>
        <taxon>Batrachia</taxon>
        <taxon>Anura</taxon>
        <taxon>Neobatrachia</taxon>
        <taxon>Hyloidea</taxon>
        <taxon>Eleutherodactylidae</taxon>
        <taxon>Eleutherodactylinae</taxon>
        <taxon>Eleutherodactylus</taxon>
        <taxon>Eleutherodactylus</taxon>
    </lineage>
</organism>
<feature type="chain" id="PRO_5035238391" description="Secreted protein" evidence="1">
    <location>
        <begin position="22"/>
        <end position="80"/>
    </location>
</feature>
<evidence type="ECO:0000313" key="2">
    <source>
        <dbReference type="EMBL" id="KAG9486903.1"/>
    </source>
</evidence>
<reference evidence="2" key="1">
    <citation type="thesis" date="2020" institute="ProQuest LLC" country="789 East Eisenhower Parkway, Ann Arbor, MI, USA">
        <title>Comparative Genomics and Chromosome Evolution.</title>
        <authorList>
            <person name="Mudd A.B."/>
        </authorList>
    </citation>
    <scope>NUCLEOTIDE SEQUENCE</scope>
    <source>
        <strain evidence="2">HN-11 Male</strain>
        <tissue evidence="2">Kidney and liver</tissue>
    </source>
</reference>
<evidence type="ECO:0008006" key="4">
    <source>
        <dbReference type="Google" id="ProtNLM"/>
    </source>
</evidence>
<evidence type="ECO:0000313" key="3">
    <source>
        <dbReference type="Proteomes" id="UP000770717"/>
    </source>
</evidence>
<comment type="caution">
    <text evidence="2">The sequence shown here is derived from an EMBL/GenBank/DDBJ whole genome shotgun (WGS) entry which is preliminary data.</text>
</comment>
<keyword evidence="1" id="KW-0732">Signal</keyword>
<keyword evidence="3" id="KW-1185">Reference proteome</keyword>
<protein>
    <recommendedName>
        <fullName evidence="4">Secreted protein</fullName>
    </recommendedName>
</protein>
<dbReference type="EMBL" id="WNTK01000003">
    <property type="protein sequence ID" value="KAG9486903.1"/>
    <property type="molecule type" value="Genomic_DNA"/>
</dbReference>
<dbReference type="AlphaFoldDB" id="A0A8J6KAL3"/>